<reference evidence="3 4" key="1">
    <citation type="submission" date="2022-08" db="EMBL/GenBank/DDBJ databases">
        <title>Reclassification of Massilia species as members of the genera Telluria, Duganella, Pseudoduganella, Mokoshia gen. nov. and Zemynaea gen. nov. using orthogonal and non-orthogonal genome-based approaches.</title>
        <authorList>
            <person name="Bowman J.P."/>
        </authorList>
    </citation>
    <scope>NUCLEOTIDE SEQUENCE [LARGE SCALE GENOMIC DNA]</scope>
    <source>
        <strain evidence="3 4">JCM 31661</strain>
    </source>
</reference>
<dbReference type="PANTHER" id="PTHR46268:SF6">
    <property type="entry name" value="UNIVERSAL STRESS PROTEIN UP12"/>
    <property type="match status" value="1"/>
</dbReference>
<comment type="similarity">
    <text evidence="1">Belongs to the universal stress protein A family.</text>
</comment>
<evidence type="ECO:0000313" key="4">
    <source>
        <dbReference type="Proteomes" id="UP001206572"/>
    </source>
</evidence>
<dbReference type="RefSeq" id="WP_258827866.1">
    <property type="nucleotide sequence ID" value="NZ_JANUHA010000006.1"/>
</dbReference>
<feature type="domain" description="UspA" evidence="2">
    <location>
        <begin position="1"/>
        <end position="145"/>
    </location>
</feature>
<evidence type="ECO:0000256" key="1">
    <source>
        <dbReference type="ARBA" id="ARBA00008791"/>
    </source>
</evidence>
<dbReference type="PANTHER" id="PTHR46268">
    <property type="entry name" value="STRESS RESPONSE PROTEIN NHAX"/>
    <property type="match status" value="1"/>
</dbReference>
<comment type="caution">
    <text evidence="3">The sequence shown here is derived from an EMBL/GenBank/DDBJ whole genome shotgun (WGS) entry which is preliminary data.</text>
</comment>
<dbReference type="Pfam" id="PF00582">
    <property type="entry name" value="Usp"/>
    <property type="match status" value="1"/>
</dbReference>
<evidence type="ECO:0000313" key="3">
    <source>
        <dbReference type="EMBL" id="MCS0596833.1"/>
    </source>
</evidence>
<dbReference type="SUPFAM" id="SSF52402">
    <property type="entry name" value="Adenine nucleotide alpha hydrolases-like"/>
    <property type="match status" value="1"/>
</dbReference>
<evidence type="ECO:0000259" key="2">
    <source>
        <dbReference type="Pfam" id="PF00582"/>
    </source>
</evidence>
<dbReference type="EMBL" id="JANUHA010000006">
    <property type="protein sequence ID" value="MCS0596833.1"/>
    <property type="molecule type" value="Genomic_DNA"/>
</dbReference>
<accession>A0ABT2AKV7</accession>
<dbReference type="Proteomes" id="UP001206572">
    <property type="component" value="Unassembled WGS sequence"/>
</dbReference>
<name>A0ABT2AKV7_9BURK</name>
<sequence>MYRRILVPTDGSPVSERAVDAAIEFARACGSEIVALSVAVPQPAFQSLEGAVAWDPGLQMDLATQQAEAFAKAVAGRARQAAVPCTTVASCALDPAEAICEAAREHGCDLIVMGSHGRRGLSRLLAGSVTQAVLAYAPAPVMVLRPPLEEGGAGRHSTAPA</sequence>
<keyword evidence="4" id="KW-1185">Reference proteome</keyword>
<dbReference type="Gene3D" id="3.40.50.620">
    <property type="entry name" value="HUPs"/>
    <property type="match status" value="1"/>
</dbReference>
<dbReference type="InterPro" id="IPR014729">
    <property type="entry name" value="Rossmann-like_a/b/a_fold"/>
</dbReference>
<gene>
    <name evidence="3" type="ORF">NX780_10760</name>
</gene>
<dbReference type="InterPro" id="IPR006016">
    <property type="entry name" value="UspA"/>
</dbReference>
<proteinExistence type="inferred from homology"/>
<dbReference type="CDD" id="cd00293">
    <property type="entry name" value="USP-like"/>
    <property type="match status" value="1"/>
</dbReference>
<organism evidence="3 4">
    <name type="scientific">Massilia agri</name>
    <dbReference type="NCBI Taxonomy" id="1886785"/>
    <lineage>
        <taxon>Bacteria</taxon>
        <taxon>Pseudomonadati</taxon>
        <taxon>Pseudomonadota</taxon>
        <taxon>Betaproteobacteria</taxon>
        <taxon>Burkholderiales</taxon>
        <taxon>Oxalobacteraceae</taxon>
        <taxon>Telluria group</taxon>
        <taxon>Massilia</taxon>
    </lineage>
</organism>
<dbReference type="PRINTS" id="PR01438">
    <property type="entry name" value="UNVRSLSTRESS"/>
</dbReference>
<protein>
    <submittedName>
        <fullName evidence="3">Universal stress protein</fullName>
    </submittedName>
</protein>
<dbReference type="InterPro" id="IPR006015">
    <property type="entry name" value="Universal_stress_UspA"/>
</dbReference>